<evidence type="ECO:0008006" key="4">
    <source>
        <dbReference type="Google" id="ProtNLM"/>
    </source>
</evidence>
<feature type="signal peptide" evidence="1">
    <location>
        <begin position="1"/>
        <end position="19"/>
    </location>
</feature>
<proteinExistence type="predicted"/>
<accession>A0A0C3EYY9</accession>
<reference evidence="2 3" key="1">
    <citation type="submission" date="2014-04" db="EMBL/GenBank/DDBJ databases">
        <authorList>
            <consortium name="DOE Joint Genome Institute"/>
            <person name="Kuo A."/>
            <person name="Tarkka M."/>
            <person name="Buscot F."/>
            <person name="Kohler A."/>
            <person name="Nagy L.G."/>
            <person name="Floudas D."/>
            <person name="Copeland A."/>
            <person name="Barry K.W."/>
            <person name="Cichocki N."/>
            <person name="Veneault-Fourrey C."/>
            <person name="LaButti K."/>
            <person name="Lindquist E.A."/>
            <person name="Lipzen A."/>
            <person name="Lundell T."/>
            <person name="Morin E."/>
            <person name="Murat C."/>
            <person name="Sun H."/>
            <person name="Tunlid A."/>
            <person name="Henrissat B."/>
            <person name="Grigoriev I.V."/>
            <person name="Hibbett D.S."/>
            <person name="Martin F."/>
            <person name="Nordberg H.P."/>
            <person name="Cantor M.N."/>
            <person name="Hua S.X."/>
        </authorList>
    </citation>
    <scope>NUCLEOTIDE SEQUENCE [LARGE SCALE GENOMIC DNA]</scope>
    <source>
        <strain evidence="2 3">F 1598</strain>
    </source>
</reference>
<evidence type="ECO:0000313" key="2">
    <source>
        <dbReference type="EMBL" id="KIM72951.1"/>
    </source>
</evidence>
<protein>
    <recommendedName>
        <fullName evidence="4">Granulins domain-containing protein</fullName>
    </recommendedName>
</protein>
<name>A0A0C3EYY9_PILCF</name>
<evidence type="ECO:0000313" key="3">
    <source>
        <dbReference type="Proteomes" id="UP000054166"/>
    </source>
</evidence>
<feature type="chain" id="PRO_5002164289" description="Granulins domain-containing protein" evidence="1">
    <location>
        <begin position="20"/>
        <end position="87"/>
    </location>
</feature>
<dbReference type="AlphaFoldDB" id="A0A0C3EYY9"/>
<dbReference type="EMBL" id="KN833100">
    <property type="protein sequence ID" value="KIM72951.1"/>
    <property type="molecule type" value="Genomic_DNA"/>
</dbReference>
<keyword evidence="1" id="KW-0732">Signal</keyword>
<sequence length="87" mass="8988">MVCIHLATLITVFAGFSGAMRLNSKRISRAKNFSNLSAACDPGDVDCSGDGTSCCAARQICCDDADAGCCYIGTACCYLGGEPRCCS</sequence>
<organism evidence="2 3">
    <name type="scientific">Piloderma croceum (strain F 1598)</name>
    <dbReference type="NCBI Taxonomy" id="765440"/>
    <lineage>
        <taxon>Eukaryota</taxon>
        <taxon>Fungi</taxon>
        <taxon>Dikarya</taxon>
        <taxon>Basidiomycota</taxon>
        <taxon>Agaricomycotina</taxon>
        <taxon>Agaricomycetes</taxon>
        <taxon>Agaricomycetidae</taxon>
        <taxon>Atheliales</taxon>
        <taxon>Atheliaceae</taxon>
        <taxon>Piloderma</taxon>
    </lineage>
</organism>
<gene>
    <name evidence="2" type="ORF">PILCRDRAFT_829491</name>
</gene>
<evidence type="ECO:0000256" key="1">
    <source>
        <dbReference type="SAM" id="SignalP"/>
    </source>
</evidence>
<dbReference type="HOGENOM" id="CLU_2484134_0_0_1"/>
<dbReference type="InParanoid" id="A0A0C3EYY9"/>
<reference evidence="3" key="2">
    <citation type="submission" date="2015-01" db="EMBL/GenBank/DDBJ databases">
        <title>Evolutionary Origins and Diversification of the Mycorrhizal Mutualists.</title>
        <authorList>
            <consortium name="DOE Joint Genome Institute"/>
            <consortium name="Mycorrhizal Genomics Consortium"/>
            <person name="Kohler A."/>
            <person name="Kuo A."/>
            <person name="Nagy L.G."/>
            <person name="Floudas D."/>
            <person name="Copeland A."/>
            <person name="Barry K.W."/>
            <person name="Cichocki N."/>
            <person name="Veneault-Fourrey C."/>
            <person name="LaButti K."/>
            <person name="Lindquist E.A."/>
            <person name="Lipzen A."/>
            <person name="Lundell T."/>
            <person name="Morin E."/>
            <person name="Murat C."/>
            <person name="Riley R."/>
            <person name="Ohm R."/>
            <person name="Sun H."/>
            <person name="Tunlid A."/>
            <person name="Henrissat B."/>
            <person name="Grigoriev I.V."/>
            <person name="Hibbett D.S."/>
            <person name="Martin F."/>
        </authorList>
    </citation>
    <scope>NUCLEOTIDE SEQUENCE [LARGE SCALE GENOMIC DNA]</scope>
    <source>
        <strain evidence="3">F 1598</strain>
    </source>
</reference>
<keyword evidence="3" id="KW-1185">Reference proteome</keyword>
<dbReference type="Proteomes" id="UP000054166">
    <property type="component" value="Unassembled WGS sequence"/>
</dbReference>